<evidence type="ECO:0000313" key="2">
    <source>
        <dbReference type="EMBL" id="WSB68206.1"/>
    </source>
</evidence>
<dbReference type="Proteomes" id="UP001344251">
    <property type="component" value="Chromosome"/>
</dbReference>
<dbReference type="EMBL" id="CP109106">
    <property type="protein sequence ID" value="WSB68206.1"/>
    <property type="molecule type" value="Genomic_DNA"/>
</dbReference>
<sequence>MRINHMKRQLRHLARRWQAWRYRRFIIRQMLGGAAYMAAGVTVPVLWHYLHG</sequence>
<name>A0ABZ1FCV9_9ACTN</name>
<keyword evidence="1" id="KW-1133">Transmembrane helix</keyword>
<dbReference type="RefSeq" id="WP_326617649.1">
    <property type="nucleotide sequence ID" value="NZ_CP109106.1"/>
</dbReference>
<evidence type="ECO:0000313" key="3">
    <source>
        <dbReference type="Proteomes" id="UP001344251"/>
    </source>
</evidence>
<keyword evidence="1" id="KW-0812">Transmembrane</keyword>
<gene>
    <name evidence="2" type="ORF">OG863_09695</name>
</gene>
<keyword evidence="3" id="KW-1185">Reference proteome</keyword>
<reference evidence="2 3" key="1">
    <citation type="submission" date="2022-10" db="EMBL/GenBank/DDBJ databases">
        <title>The complete genomes of actinobacterial strains from the NBC collection.</title>
        <authorList>
            <person name="Joergensen T.S."/>
            <person name="Alvarez Arevalo M."/>
            <person name="Sterndorff E.B."/>
            <person name="Faurdal D."/>
            <person name="Vuksanovic O."/>
            <person name="Mourched A.-S."/>
            <person name="Charusanti P."/>
            <person name="Shaw S."/>
            <person name="Blin K."/>
            <person name="Weber T."/>
        </authorList>
    </citation>
    <scope>NUCLEOTIDE SEQUENCE [LARGE SCALE GENOMIC DNA]</scope>
    <source>
        <strain evidence="2 3">NBC 01774</strain>
    </source>
</reference>
<proteinExistence type="predicted"/>
<accession>A0ABZ1FCV9</accession>
<feature type="transmembrane region" description="Helical" evidence="1">
    <location>
        <begin position="25"/>
        <end position="50"/>
    </location>
</feature>
<keyword evidence="1" id="KW-0472">Membrane</keyword>
<evidence type="ECO:0000256" key="1">
    <source>
        <dbReference type="SAM" id="Phobius"/>
    </source>
</evidence>
<protein>
    <submittedName>
        <fullName evidence="2">Uncharacterized protein</fullName>
    </submittedName>
</protein>
<organism evidence="2 3">
    <name type="scientific">Streptomyces decoyicus</name>
    <dbReference type="NCBI Taxonomy" id="249567"/>
    <lineage>
        <taxon>Bacteria</taxon>
        <taxon>Bacillati</taxon>
        <taxon>Actinomycetota</taxon>
        <taxon>Actinomycetes</taxon>
        <taxon>Kitasatosporales</taxon>
        <taxon>Streptomycetaceae</taxon>
        <taxon>Streptomyces</taxon>
    </lineage>
</organism>